<dbReference type="Proteomes" id="UP000027982">
    <property type="component" value="Chromosome"/>
</dbReference>
<keyword evidence="2" id="KW-1185">Reference proteome</keyword>
<name>A0A068NXJ3_FIMGI</name>
<reference evidence="1 2" key="1">
    <citation type="journal article" date="2014" name="PLoS ONE">
        <title>The first complete genome sequence of the class fimbriimonadia in the phylum armatimonadetes.</title>
        <authorList>
            <person name="Hu Z.Y."/>
            <person name="Wang Y.Z."/>
            <person name="Im W.T."/>
            <person name="Wang S.Y."/>
            <person name="Zhao G.P."/>
            <person name="Zheng H.J."/>
            <person name="Quan Z.X."/>
        </authorList>
    </citation>
    <scope>NUCLEOTIDE SEQUENCE [LARGE SCALE GENOMIC DNA]</scope>
    <source>
        <strain evidence="1">Gsoil 348</strain>
    </source>
</reference>
<dbReference type="HOGENOM" id="CLU_1123236_0_0_0"/>
<protein>
    <recommendedName>
        <fullName evidence="3">Cell division protein FtsQ</fullName>
    </recommendedName>
</protein>
<proteinExistence type="predicted"/>
<dbReference type="RefSeq" id="WP_025227987.1">
    <property type="nucleotide sequence ID" value="NZ_CP007139.1"/>
</dbReference>
<gene>
    <name evidence="1" type="ORF">OP10G_4783</name>
</gene>
<accession>A0A068NXJ3</accession>
<sequence length="247" mass="27342">MRRSIRQRRQRLRPAPFLWLFLIVNLGFAAVDSRVTSVTHVEVHGARTDDRPRIDAILSELRGVPARRIHWRALETAVLREPSVRSVEFTRNSFGRGDLWLAYRQPVARFVGRPDFGLDAQGVLFVSPGISRDIPTLKLPNGGVPTLLTQGGNWDAVRIADLAQKIRAFSGSSGVGIEVDERGVVCLNMSAGRVVLGSCDDMEKKLSALKAHLADLSQVQELNLTRPDVPTVVPRKNASQEQVKLTP</sequence>
<organism evidence="1 2">
    <name type="scientific">Fimbriimonas ginsengisoli Gsoil 348</name>
    <dbReference type="NCBI Taxonomy" id="661478"/>
    <lineage>
        <taxon>Bacteria</taxon>
        <taxon>Bacillati</taxon>
        <taxon>Armatimonadota</taxon>
        <taxon>Fimbriimonadia</taxon>
        <taxon>Fimbriimonadales</taxon>
        <taxon>Fimbriimonadaceae</taxon>
        <taxon>Fimbriimonas</taxon>
    </lineage>
</organism>
<evidence type="ECO:0008006" key="3">
    <source>
        <dbReference type="Google" id="ProtNLM"/>
    </source>
</evidence>
<evidence type="ECO:0000313" key="2">
    <source>
        <dbReference type="Proteomes" id="UP000027982"/>
    </source>
</evidence>
<dbReference type="EMBL" id="CP007139">
    <property type="protein sequence ID" value="AIE88151.1"/>
    <property type="molecule type" value="Genomic_DNA"/>
</dbReference>
<evidence type="ECO:0000313" key="1">
    <source>
        <dbReference type="EMBL" id="AIE88151.1"/>
    </source>
</evidence>
<dbReference type="AlphaFoldDB" id="A0A068NXJ3"/>
<dbReference type="STRING" id="661478.OP10G_4783"/>
<dbReference type="OrthoDB" id="1466667at2"/>
<dbReference type="KEGG" id="fgi:OP10G_4783"/>